<name>A0A897N4W4_9EURY</name>
<gene>
    <name evidence="1" type="ORF">HSR121_1587</name>
</gene>
<sequence length="45" mass="5264">MCEWSSFGMLREEPHNAYALLVTLSERPVDQWTVAEEIAFFQEVC</sequence>
<dbReference type="Proteomes" id="UP000663525">
    <property type="component" value="Chromosome"/>
</dbReference>
<reference evidence="1" key="1">
    <citation type="submission" date="2020-11" db="EMBL/GenBank/DDBJ databases">
        <title>Carbohydrate-dependent, anaerobic sulfur respiration: A novel catabolism in halophilic archaea.</title>
        <authorList>
            <person name="Sorokin D.Y."/>
            <person name="Messina E."/>
            <person name="Smedile F."/>
            <person name="La Cono V."/>
            <person name="Hallsworth J.E."/>
            <person name="Yakimov M.M."/>
        </authorList>
    </citation>
    <scope>NUCLEOTIDE SEQUENCE</scope>
    <source>
        <strain evidence="1">HSR12-1</strain>
    </source>
</reference>
<organism evidence="1 2">
    <name type="scientific">Halapricum desulfuricans</name>
    <dbReference type="NCBI Taxonomy" id="2841257"/>
    <lineage>
        <taxon>Archaea</taxon>
        <taxon>Methanobacteriati</taxon>
        <taxon>Methanobacteriota</taxon>
        <taxon>Stenosarchaea group</taxon>
        <taxon>Halobacteria</taxon>
        <taxon>Halobacteriales</taxon>
        <taxon>Haloarculaceae</taxon>
        <taxon>Halapricum</taxon>
    </lineage>
</organism>
<evidence type="ECO:0000313" key="2">
    <source>
        <dbReference type="Proteomes" id="UP000663525"/>
    </source>
</evidence>
<protein>
    <submittedName>
        <fullName evidence="1">Uncharacterized protein</fullName>
    </submittedName>
</protein>
<accession>A0A897N4W4</accession>
<dbReference type="AlphaFoldDB" id="A0A897N4W4"/>
<dbReference type="EMBL" id="CP064787">
    <property type="protein sequence ID" value="QSG05925.1"/>
    <property type="molecule type" value="Genomic_DNA"/>
</dbReference>
<proteinExistence type="predicted"/>
<evidence type="ECO:0000313" key="1">
    <source>
        <dbReference type="EMBL" id="QSG05925.1"/>
    </source>
</evidence>